<protein>
    <submittedName>
        <fullName evidence="1">Metal-sulfur cluster biosynthetic enzyme</fullName>
    </submittedName>
</protein>
<keyword evidence="2" id="KW-1185">Reference proteome</keyword>
<reference evidence="1 2" key="1">
    <citation type="submission" date="2024-06" db="EMBL/GenBank/DDBJ databases">
        <title>Genomic Encyclopedia of Type Strains, Phase IV (KMG-IV): sequencing the most valuable type-strain genomes for metagenomic binning, comparative biology and taxonomic classification.</title>
        <authorList>
            <person name="Goeker M."/>
        </authorList>
    </citation>
    <scope>NUCLEOTIDE SEQUENCE [LARGE SCALE GENOMIC DNA]</scope>
    <source>
        <strain evidence="1 2">DSM 29846</strain>
    </source>
</reference>
<dbReference type="EMBL" id="JBEPLM010000020">
    <property type="protein sequence ID" value="MET3597056.1"/>
    <property type="molecule type" value="Genomic_DNA"/>
</dbReference>
<evidence type="ECO:0000313" key="1">
    <source>
        <dbReference type="EMBL" id="MET3597056.1"/>
    </source>
</evidence>
<comment type="caution">
    <text evidence="1">The sequence shown here is derived from an EMBL/GenBank/DDBJ whole genome shotgun (WGS) entry which is preliminary data.</text>
</comment>
<gene>
    <name evidence="1" type="ORF">ABID26_006480</name>
</gene>
<dbReference type="Proteomes" id="UP001549036">
    <property type="component" value="Unassembled WGS sequence"/>
</dbReference>
<proteinExistence type="predicted"/>
<name>A0ABV2I2E5_9HYPH</name>
<evidence type="ECO:0000313" key="2">
    <source>
        <dbReference type="Proteomes" id="UP001549036"/>
    </source>
</evidence>
<organism evidence="1 2">
    <name type="scientific">Mesorhizobium shonense</name>
    <dbReference type="NCBI Taxonomy" id="1209948"/>
    <lineage>
        <taxon>Bacteria</taxon>
        <taxon>Pseudomonadati</taxon>
        <taxon>Pseudomonadota</taxon>
        <taxon>Alphaproteobacteria</taxon>
        <taxon>Hyphomicrobiales</taxon>
        <taxon>Phyllobacteriaceae</taxon>
        <taxon>Mesorhizobium</taxon>
    </lineage>
</organism>
<accession>A0ABV2I2E5</accession>
<sequence>MFRIEFVEVTVTCEPLWSPQKMTAAANEHLGIADSNER</sequence>